<dbReference type="Proteomes" id="UP000039865">
    <property type="component" value="Unassembled WGS sequence"/>
</dbReference>
<accession>A0A078B7N9</accession>
<keyword evidence="2" id="KW-1133">Transmembrane helix</keyword>
<feature type="transmembrane region" description="Helical" evidence="2">
    <location>
        <begin position="21"/>
        <end position="40"/>
    </location>
</feature>
<evidence type="ECO:0000313" key="3">
    <source>
        <dbReference type="EMBL" id="CDW90389.1"/>
    </source>
</evidence>
<evidence type="ECO:0000256" key="2">
    <source>
        <dbReference type="SAM" id="Phobius"/>
    </source>
</evidence>
<keyword evidence="2" id="KW-0472">Membrane</keyword>
<proteinExistence type="predicted"/>
<keyword evidence="2" id="KW-0812">Transmembrane</keyword>
<evidence type="ECO:0000313" key="4">
    <source>
        <dbReference type="Proteomes" id="UP000039865"/>
    </source>
</evidence>
<feature type="transmembrane region" description="Helical" evidence="2">
    <location>
        <begin position="46"/>
        <end position="67"/>
    </location>
</feature>
<evidence type="ECO:0000256" key="1">
    <source>
        <dbReference type="SAM" id="MobiDB-lite"/>
    </source>
</evidence>
<keyword evidence="4" id="KW-1185">Reference proteome</keyword>
<gene>
    <name evidence="3" type="primary">Contig1882.g2037</name>
    <name evidence="3" type="ORF">STYLEM_19532</name>
</gene>
<dbReference type="InParanoid" id="A0A078B7N9"/>
<sequence>MSKTLTKYEQEQMIRFGGVNTGKVALVSGISGYLISQFALKVTRVPYRLMYFVLGYSLGSVAGSIIYGDRSYYAYYTPEEARIIREQIGPAYMRNIRIIQPGEQMPEPMPVPKDVWEPVFPLLFDDDENTQKDQPQEQKQQEQIEETQKQE</sequence>
<feature type="compositionally biased region" description="Basic and acidic residues" evidence="1">
    <location>
        <begin position="129"/>
        <end position="151"/>
    </location>
</feature>
<name>A0A078B7N9_STYLE</name>
<reference evidence="3 4" key="1">
    <citation type="submission" date="2014-06" db="EMBL/GenBank/DDBJ databases">
        <authorList>
            <person name="Swart Estienne"/>
        </authorList>
    </citation>
    <scope>NUCLEOTIDE SEQUENCE [LARGE SCALE GENOMIC DNA]</scope>
    <source>
        <strain evidence="3 4">130c</strain>
    </source>
</reference>
<dbReference type="AlphaFoldDB" id="A0A078B7N9"/>
<evidence type="ECO:0008006" key="5">
    <source>
        <dbReference type="Google" id="ProtNLM"/>
    </source>
</evidence>
<protein>
    <recommendedName>
        <fullName evidence="5">Transmembrane protein</fullName>
    </recommendedName>
</protein>
<feature type="region of interest" description="Disordered" evidence="1">
    <location>
        <begin position="125"/>
        <end position="151"/>
    </location>
</feature>
<dbReference type="EMBL" id="CCKQ01018425">
    <property type="protein sequence ID" value="CDW90389.1"/>
    <property type="molecule type" value="Genomic_DNA"/>
</dbReference>
<organism evidence="3 4">
    <name type="scientific">Stylonychia lemnae</name>
    <name type="common">Ciliate</name>
    <dbReference type="NCBI Taxonomy" id="5949"/>
    <lineage>
        <taxon>Eukaryota</taxon>
        <taxon>Sar</taxon>
        <taxon>Alveolata</taxon>
        <taxon>Ciliophora</taxon>
        <taxon>Intramacronucleata</taxon>
        <taxon>Spirotrichea</taxon>
        <taxon>Stichotrichia</taxon>
        <taxon>Sporadotrichida</taxon>
        <taxon>Oxytrichidae</taxon>
        <taxon>Stylonychinae</taxon>
        <taxon>Stylonychia</taxon>
    </lineage>
</organism>